<sequence>KIVFSKIHSPYFLSGRHIGPTWLLSPRLTRVLFPALFSEFSFYFTLTNTHTW</sequence>
<protein>
    <submittedName>
        <fullName evidence="1">Uncharacterized protein</fullName>
    </submittedName>
</protein>
<name>A0AAD8AJJ6_DIPPU</name>
<dbReference type="Proteomes" id="UP001233999">
    <property type="component" value="Unassembled WGS sequence"/>
</dbReference>
<feature type="non-terminal residue" evidence="1">
    <location>
        <position position="52"/>
    </location>
</feature>
<evidence type="ECO:0000313" key="2">
    <source>
        <dbReference type="Proteomes" id="UP001233999"/>
    </source>
</evidence>
<comment type="caution">
    <text evidence="1">The sequence shown here is derived from an EMBL/GenBank/DDBJ whole genome shotgun (WGS) entry which is preliminary data.</text>
</comment>
<gene>
    <name evidence="1" type="ORF">L9F63_009361</name>
</gene>
<dbReference type="EMBL" id="JASPKZ010000429">
    <property type="protein sequence ID" value="KAJ9600348.1"/>
    <property type="molecule type" value="Genomic_DNA"/>
</dbReference>
<proteinExistence type="predicted"/>
<organism evidence="1 2">
    <name type="scientific">Diploptera punctata</name>
    <name type="common">Pacific beetle cockroach</name>
    <dbReference type="NCBI Taxonomy" id="6984"/>
    <lineage>
        <taxon>Eukaryota</taxon>
        <taxon>Metazoa</taxon>
        <taxon>Ecdysozoa</taxon>
        <taxon>Arthropoda</taxon>
        <taxon>Hexapoda</taxon>
        <taxon>Insecta</taxon>
        <taxon>Pterygota</taxon>
        <taxon>Neoptera</taxon>
        <taxon>Polyneoptera</taxon>
        <taxon>Dictyoptera</taxon>
        <taxon>Blattodea</taxon>
        <taxon>Blaberoidea</taxon>
        <taxon>Blaberidae</taxon>
        <taxon>Diplopterinae</taxon>
        <taxon>Diploptera</taxon>
    </lineage>
</organism>
<accession>A0AAD8AJJ6</accession>
<evidence type="ECO:0000313" key="1">
    <source>
        <dbReference type="EMBL" id="KAJ9600348.1"/>
    </source>
</evidence>
<reference evidence="1" key="2">
    <citation type="submission" date="2023-05" db="EMBL/GenBank/DDBJ databases">
        <authorList>
            <person name="Fouks B."/>
        </authorList>
    </citation>
    <scope>NUCLEOTIDE SEQUENCE</scope>
    <source>
        <strain evidence="1">Stay&amp;Tobe</strain>
        <tissue evidence="1">Testes</tissue>
    </source>
</reference>
<dbReference type="AlphaFoldDB" id="A0AAD8AJJ6"/>
<feature type="non-terminal residue" evidence="1">
    <location>
        <position position="1"/>
    </location>
</feature>
<reference evidence="1" key="1">
    <citation type="journal article" date="2023" name="IScience">
        <title>Live-bearing cockroach genome reveals convergent evolutionary mechanisms linked to viviparity in insects and beyond.</title>
        <authorList>
            <person name="Fouks B."/>
            <person name="Harrison M.C."/>
            <person name="Mikhailova A.A."/>
            <person name="Marchal E."/>
            <person name="English S."/>
            <person name="Carruthers M."/>
            <person name="Jennings E.C."/>
            <person name="Chiamaka E.L."/>
            <person name="Frigard R.A."/>
            <person name="Pippel M."/>
            <person name="Attardo G.M."/>
            <person name="Benoit J.B."/>
            <person name="Bornberg-Bauer E."/>
            <person name="Tobe S.S."/>
        </authorList>
    </citation>
    <scope>NUCLEOTIDE SEQUENCE</scope>
    <source>
        <strain evidence="1">Stay&amp;Tobe</strain>
    </source>
</reference>
<keyword evidence="2" id="KW-1185">Reference proteome</keyword>